<feature type="transmembrane region" description="Helical" evidence="9">
    <location>
        <begin position="46"/>
        <end position="68"/>
    </location>
</feature>
<comment type="caution">
    <text evidence="10">The sequence shown here is derived from an EMBL/GenBank/DDBJ whole genome shotgun (WGS) entry which is preliminary data.</text>
</comment>
<dbReference type="AlphaFoldDB" id="A0A8X8CWN2"/>
<dbReference type="GO" id="GO:0005681">
    <property type="term" value="C:spliceosomal complex"/>
    <property type="evidence" value="ECO:0007669"/>
    <property type="project" value="UniProtKB-KW"/>
</dbReference>
<dbReference type="InterPro" id="IPR019367">
    <property type="entry name" value="PDZ-binding_CRIPT"/>
</dbReference>
<dbReference type="OrthoDB" id="147332at2759"/>
<evidence type="ECO:0000256" key="9">
    <source>
        <dbReference type="SAM" id="Phobius"/>
    </source>
</evidence>
<keyword evidence="7" id="KW-0508">mRNA splicing</keyword>
<keyword evidence="5" id="KW-0507">mRNA processing</keyword>
<keyword evidence="6" id="KW-0747">Spliceosome</keyword>
<gene>
    <name evidence="10" type="ORF">POTOM_014919</name>
</gene>
<dbReference type="GO" id="GO:0006397">
    <property type="term" value="P:mRNA processing"/>
    <property type="evidence" value="ECO:0007669"/>
    <property type="project" value="UniProtKB-KW"/>
</dbReference>
<dbReference type="GO" id="GO:0008380">
    <property type="term" value="P:RNA splicing"/>
    <property type="evidence" value="ECO:0007669"/>
    <property type="project" value="UniProtKB-KW"/>
</dbReference>
<evidence type="ECO:0000256" key="6">
    <source>
        <dbReference type="ARBA" id="ARBA00022728"/>
    </source>
</evidence>
<reference evidence="10" key="1">
    <citation type="journal article" date="2020" name="bioRxiv">
        <title>Hybrid origin of Populus tomentosa Carr. identified through genome sequencing and phylogenomic analysis.</title>
        <authorList>
            <person name="An X."/>
            <person name="Gao K."/>
            <person name="Chen Z."/>
            <person name="Li J."/>
            <person name="Yang X."/>
            <person name="Yang X."/>
            <person name="Zhou J."/>
            <person name="Guo T."/>
            <person name="Zhao T."/>
            <person name="Huang S."/>
            <person name="Miao D."/>
            <person name="Khan W.U."/>
            <person name="Rao P."/>
            <person name="Ye M."/>
            <person name="Lei B."/>
            <person name="Liao W."/>
            <person name="Wang J."/>
            <person name="Ji L."/>
            <person name="Li Y."/>
            <person name="Guo B."/>
            <person name="Mustafa N.S."/>
            <person name="Li S."/>
            <person name="Yun Q."/>
            <person name="Keller S.R."/>
            <person name="Mao J."/>
            <person name="Zhang R."/>
            <person name="Strauss S.H."/>
        </authorList>
    </citation>
    <scope>NUCLEOTIDE SEQUENCE</scope>
    <source>
        <strain evidence="10">GM15</strain>
        <tissue evidence="10">Leaf</tissue>
    </source>
</reference>
<comment type="subcellular location">
    <subcellularLocation>
        <location evidence="1">Cytoplasm</location>
    </subcellularLocation>
</comment>
<evidence type="ECO:0000256" key="5">
    <source>
        <dbReference type="ARBA" id="ARBA00022664"/>
    </source>
</evidence>
<keyword evidence="9" id="KW-1133">Transmembrane helix</keyword>
<keyword evidence="11" id="KW-1185">Reference proteome</keyword>
<keyword evidence="9" id="KW-0472">Membrane</keyword>
<evidence type="ECO:0000256" key="2">
    <source>
        <dbReference type="ARBA" id="ARBA00009021"/>
    </source>
</evidence>
<dbReference type="GO" id="GO:0008017">
    <property type="term" value="F:microtubule binding"/>
    <property type="evidence" value="ECO:0007669"/>
    <property type="project" value="TreeGrafter"/>
</dbReference>
<dbReference type="Proteomes" id="UP000886885">
    <property type="component" value="Chromosome 4A"/>
</dbReference>
<feature type="transmembrane region" description="Helical" evidence="9">
    <location>
        <begin position="106"/>
        <end position="126"/>
    </location>
</feature>
<evidence type="ECO:0000256" key="3">
    <source>
        <dbReference type="ARBA" id="ARBA00018615"/>
    </source>
</evidence>
<organism evidence="10 11">
    <name type="scientific">Populus tomentosa</name>
    <name type="common">Chinese white poplar</name>
    <dbReference type="NCBI Taxonomy" id="118781"/>
    <lineage>
        <taxon>Eukaryota</taxon>
        <taxon>Viridiplantae</taxon>
        <taxon>Streptophyta</taxon>
        <taxon>Embryophyta</taxon>
        <taxon>Tracheophyta</taxon>
        <taxon>Spermatophyta</taxon>
        <taxon>Magnoliopsida</taxon>
        <taxon>eudicotyledons</taxon>
        <taxon>Gunneridae</taxon>
        <taxon>Pentapetalae</taxon>
        <taxon>rosids</taxon>
        <taxon>fabids</taxon>
        <taxon>Malpighiales</taxon>
        <taxon>Salicaceae</taxon>
        <taxon>Saliceae</taxon>
        <taxon>Populus</taxon>
    </lineage>
</organism>
<dbReference type="EMBL" id="JAAWWB010000007">
    <property type="protein sequence ID" value="KAG6778581.1"/>
    <property type="molecule type" value="Genomic_DNA"/>
</dbReference>
<protein>
    <recommendedName>
        <fullName evidence="3">Cysteine-rich PDZ-binding protein</fullName>
    </recommendedName>
    <alternativeName>
        <fullName evidence="8">Cysteine-rich interactor of PDZ three</fullName>
    </alternativeName>
</protein>
<name>A0A8X8CWN2_POPTO</name>
<evidence type="ECO:0000313" key="11">
    <source>
        <dbReference type="Proteomes" id="UP000886885"/>
    </source>
</evidence>
<evidence type="ECO:0000256" key="1">
    <source>
        <dbReference type="ARBA" id="ARBA00004496"/>
    </source>
</evidence>
<dbReference type="PANTHER" id="PTHR11805:SF1">
    <property type="entry name" value="CYSTEINE-RICH PDZ-BINDING PROTEIN"/>
    <property type="match status" value="1"/>
</dbReference>
<keyword evidence="9" id="KW-0812">Transmembrane</keyword>
<evidence type="ECO:0000256" key="8">
    <source>
        <dbReference type="ARBA" id="ARBA00032518"/>
    </source>
</evidence>
<comment type="similarity">
    <text evidence="2">Belongs to the CRIPT family.</text>
</comment>
<evidence type="ECO:0000256" key="7">
    <source>
        <dbReference type="ARBA" id="ARBA00023187"/>
    </source>
</evidence>
<dbReference type="PANTHER" id="PTHR11805">
    <property type="entry name" value="CYSTEINE-RICH PDZ-BINDING PROTEIN"/>
    <property type="match status" value="1"/>
</dbReference>
<proteinExistence type="inferred from homology"/>
<sequence length="168" mass="19125">MVCEKCEKKLSKVIVPDKWKEGASNTTEGGGRKINENKLLSKKKRFSYSSFFFSAFCFFFFFFCYSISCRWSPYGNTKCMICKQQVHQDGKYCHTCAYSKGTVVDVLTSVLFLILLLILQEFVLCAESKYLTPSFINKAMHNTTEMLSGTSGLSVITDILVIVKLMNM</sequence>
<dbReference type="GO" id="GO:0005737">
    <property type="term" value="C:cytoplasm"/>
    <property type="evidence" value="ECO:0007669"/>
    <property type="project" value="UniProtKB-SubCell"/>
</dbReference>
<keyword evidence="4" id="KW-0963">Cytoplasm</keyword>
<dbReference type="Pfam" id="PF10235">
    <property type="entry name" value="Cript"/>
    <property type="match status" value="2"/>
</dbReference>
<evidence type="ECO:0000313" key="10">
    <source>
        <dbReference type="EMBL" id="KAG6778581.1"/>
    </source>
</evidence>
<dbReference type="GO" id="GO:0031122">
    <property type="term" value="P:cytoplasmic microtubule organization"/>
    <property type="evidence" value="ECO:0007669"/>
    <property type="project" value="TreeGrafter"/>
</dbReference>
<accession>A0A8X8CWN2</accession>
<evidence type="ECO:0000256" key="4">
    <source>
        <dbReference type="ARBA" id="ARBA00022490"/>
    </source>
</evidence>